<protein>
    <submittedName>
        <fullName evidence="9">Acyltransferase</fullName>
    </submittedName>
</protein>
<feature type="transmembrane region" description="Helical" evidence="7">
    <location>
        <begin position="230"/>
        <end position="250"/>
    </location>
</feature>
<keyword evidence="9" id="KW-0808">Transferase</keyword>
<evidence type="ECO:0000313" key="10">
    <source>
        <dbReference type="Proteomes" id="UP000285266"/>
    </source>
</evidence>
<dbReference type="RefSeq" id="WP_123644947.1">
    <property type="nucleotide sequence ID" value="NZ_QRAJ01000005.1"/>
</dbReference>
<feature type="domain" description="Acyltransferase 3" evidence="8">
    <location>
        <begin position="23"/>
        <end position="356"/>
    </location>
</feature>
<dbReference type="GO" id="GO:0005886">
    <property type="term" value="C:plasma membrane"/>
    <property type="evidence" value="ECO:0007669"/>
    <property type="project" value="UniProtKB-SubCell"/>
</dbReference>
<feature type="transmembrane region" description="Helical" evidence="7">
    <location>
        <begin position="16"/>
        <end position="39"/>
    </location>
</feature>
<evidence type="ECO:0000256" key="5">
    <source>
        <dbReference type="ARBA" id="ARBA00022989"/>
    </source>
</evidence>
<evidence type="ECO:0000256" key="6">
    <source>
        <dbReference type="ARBA" id="ARBA00023136"/>
    </source>
</evidence>
<dbReference type="GO" id="GO:0009246">
    <property type="term" value="P:enterobacterial common antigen biosynthetic process"/>
    <property type="evidence" value="ECO:0007669"/>
    <property type="project" value="TreeGrafter"/>
</dbReference>
<dbReference type="GO" id="GO:0016413">
    <property type="term" value="F:O-acetyltransferase activity"/>
    <property type="evidence" value="ECO:0007669"/>
    <property type="project" value="TreeGrafter"/>
</dbReference>
<feature type="transmembrane region" description="Helical" evidence="7">
    <location>
        <begin position="339"/>
        <end position="361"/>
    </location>
</feature>
<feature type="transmembrane region" description="Helical" evidence="7">
    <location>
        <begin position="142"/>
        <end position="161"/>
    </location>
</feature>
<dbReference type="PANTHER" id="PTHR40074:SF2">
    <property type="entry name" value="O-ACETYLTRANSFERASE WECH"/>
    <property type="match status" value="1"/>
</dbReference>
<accession>A0A423UDE7</accession>
<organism evidence="9 10">
    <name type="scientific">Bifidobacterium mongoliense</name>
    <dbReference type="NCBI Taxonomy" id="518643"/>
    <lineage>
        <taxon>Bacteria</taxon>
        <taxon>Bacillati</taxon>
        <taxon>Actinomycetota</taxon>
        <taxon>Actinomycetes</taxon>
        <taxon>Bifidobacteriales</taxon>
        <taxon>Bifidobacteriaceae</taxon>
        <taxon>Bifidobacterium</taxon>
    </lineage>
</organism>
<dbReference type="Proteomes" id="UP000285266">
    <property type="component" value="Unassembled WGS sequence"/>
</dbReference>
<keyword evidence="3" id="KW-1003">Cell membrane</keyword>
<dbReference type="InterPro" id="IPR002656">
    <property type="entry name" value="Acyl_transf_3_dom"/>
</dbReference>
<feature type="transmembrane region" description="Helical" evidence="7">
    <location>
        <begin position="94"/>
        <end position="115"/>
    </location>
</feature>
<evidence type="ECO:0000256" key="4">
    <source>
        <dbReference type="ARBA" id="ARBA00022692"/>
    </source>
</evidence>
<keyword evidence="9" id="KW-0012">Acyltransferase</keyword>
<dbReference type="EMBL" id="QRAJ01000005">
    <property type="protein sequence ID" value="ROT86732.1"/>
    <property type="molecule type" value="Genomic_DNA"/>
</dbReference>
<comment type="similarity">
    <text evidence="2">Belongs to the acyltransferase 3 family.</text>
</comment>
<feature type="transmembrane region" description="Helical" evidence="7">
    <location>
        <begin position="51"/>
        <end position="73"/>
    </location>
</feature>
<keyword evidence="5 7" id="KW-1133">Transmembrane helix</keyword>
<evidence type="ECO:0000256" key="3">
    <source>
        <dbReference type="ARBA" id="ARBA00022475"/>
    </source>
</evidence>
<comment type="caution">
    <text evidence="9">The sequence shown here is derived from an EMBL/GenBank/DDBJ whole genome shotgun (WGS) entry which is preliminary data.</text>
</comment>
<dbReference type="Pfam" id="PF01757">
    <property type="entry name" value="Acyl_transf_3"/>
    <property type="match status" value="1"/>
</dbReference>
<name>A0A423UDE7_9BIFI</name>
<evidence type="ECO:0000259" key="8">
    <source>
        <dbReference type="Pfam" id="PF01757"/>
    </source>
</evidence>
<feature type="transmembrane region" description="Helical" evidence="7">
    <location>
        <begin position="270"/>
        <end position="289"/>
    </location>
</feature>
<gene>
    <name evidence="9" type="ORF">BMONG18_1022</name>
</gene>
<dbReference type="AlphaFoldDB" id="A0A423UDE7"/>
<dbReference type="PANTHER" id="PTHR40074">
    <property type="entry name" value="O-ACETYLTRANSFERASE WECH"/>
    <property type="match status" value="1"/>
</dbReference>
<keyword evidence="4 7" id="KW-0812">Transmembrane</keyword>
<proteinExistence type="inferred from homology"/>
<comment type="subcellular location">
    <subcellularLocation>
        <location evidence="1">Cell membrane</location>
        <topology evidence="1">Multi-pass membrane protein</topology>
    </subcellularLocation>
</comment>
<evidence type="ECO:0000256" key="2">
    <source>
        <dbReference type="ARBA" id="ARBA00007400"/>
    </source>
</evidence>
<evidence type="ECO:0000256" key="7">
    <source>
        <dbReference type="SAM" id="Phobius"/>
    </source>
</evidence>
<sequence>MNIEKNVQSPKPKQSIFVFALNIIACIGVVVLHTTLPVYTPWDSLRWVEMVALQSISISAVPIFFMISGMNLLDYRDRYPTSIFFKKRLWKTGRAFLLGSIFCYLILSLFPHLFYGGERFEKNFGLIDFFKRFLTNDINDTYWFFYSIIYLYILTPIISHIVKDKRSLQYLITLLLCISVAVPFLERFGINEIYFSVLFNWPLFTSVALLYFCIGYYIYRYVPLFKHQILISAMMLVLATLSMFIFGLWSNGYHKISGLNTHYDSYFVGINSPFCVIQAIAVFLLFEALEERFRRLSQREIKTLRTISEASLGVYLFHVLVIDWLGVNIPNQMIIMQLPFVRGVLVYSATALAVIVVKRFLSLAKRFLLRARS</sequence>
<feature type="transmembrane region" description="Helical" evidence="7">
    <location>
        <begin position="310"/>
        <end position="327"/>
    </location>
</feature>
<evidence type="ECO:0000256" key="1">
    <source>
        <dbReference type="ARBA" id="ARBA00004651"/>
    </source>
</evidence>
<feature type="transmembrane region" description="Helical" evidence="7">
    <location>
        <begin position="168"/>
        <end position="185"/>
    </location>
</feature>
<keyword evidence="6 7" id="KW-0472">Membrane</keyword>
<reference evidence="9 10" key="1">
    <citation type="submission" date="2018-07" db="EMBL/GenBank/DDBJ databases">
        <title>The role of parmesan cheese in vectoring bovine microbiota.</title>
        <authorList>
            <person name="Lugli G.A."/>
            <person name="Milani C."/>
        </authorList>
    </citation>
    <scope>NUCLEOTIDE SEQUENCE [LARGE SCALE GENOMIC DNA]</scope>
    <source>
        <strain evidence="9 10">BMONG18</strain>
    </source>
</reference>
<evidence type="ECO:0000313" key="9">
    <source>
        <dbReference type="EMBL" id="ROT86732.1"/>
    </source>
</evidence>
<feature type="transmembrane region" description="Helical" evidence="7">
    <location>
        <begin position="197"/>
        <end position="218"/>
    </location>
</feature>